<dbReference type="PANTHER" id="PTHR41252">
    <property type="entry name" value="BLR2505 PROTEIN"/>
    <property type="match status" value="1"/>
</dbReference>
<reference evidence="2 3" key="1">
    <citation type="journal article" date="2014" name="Int. J. Syst. Evol. Microbiol.">
        <title>Complete genome sequence of Corynebacterium casei LMG S-19264T (=DSM 44701T), isolated from a smear-ripened cheese.</title>
        <authorList>
            <consortium name="US DOE Joint Genome Institute (JGI-PGF)"/>
            <person name="Walter F."/>
            <person name="Albersmeier A."/>
            <person name="Kalinowski J."/>
            <person name="Ruckert C."/>
        </authorList>
    </citation>
    <scope>NUCLEOTIDE SEQUENCE [LARGE SCALE GENOMIC DNA]</scope>
    <source>
        <strain evidence="2 3">CGMCC 4.7111</strain>
    </source>
</reference>
<dbReference type="SUPFAM" id="SSF54427">
    <property type="entry name" value="NTF2-like"/>
    <property type="match status" value="1"/>
</dbReference>
<dbReference type="AlphaFoldDB" id="A0A918D1Q3"/>
<sequence>MPHSPTTARDVAVAMYDALLRSDRDALQTLADPRIEIHVTKELPYGGDYFGLPGFFDLFKNTFELIESKIEITQFFDAGSQVVAVGRTRGTGRDTGQSFDAAIVHVLTVRDGRLVGFDAFVEDAPITSAIHGVRPS</sequence>
<comment type="caution">
    <text evidence="2">The sequence shown here is derived from an EMBL/GenBank/DDBJ whole genome shotgun (WGS) entry which is preliminary data.</text>
</comment>
<organism evidence="2 3">
    <name type="scientific">Streptomyces albiflavescens</name>
    <dbReference type="NCBI Taxonomy" id="1623582"/>
    <lineage>
        <taxon>Bacteria</taxon>
        <taxon>Bacillati</taxon>
        <taxon>Actinomycetota</taxon>
        <taxon>Actinomycetes</taxon>
        <taxon>Kitasatosporales</taxon>
        <taxon>Streptomycetaceae</taxon>
        <taxon>Streptomyces</taxon>
    </lineage>
</organism>
<evidence type="ECO:0000259" key="1">
    <source>
        <dbReference type="Pfam" id="PF12680"/>
    </source>
</evidence>
<dbReference type="Pfam" id="PF12680">
    <property type="entry name" value="SnoaL_2"/>
    <property type="match status" value="1"/>
</dbReference>
<accession>A0A918D1Q3</accession>
<dbReference type="Proteomes" id="UP000600365">
    <property type="component" value="Unassembled WGS sequence"/>
</dbReference>
<dbReference type="Gene3D" id="3.10.450.50">
    <property type="match status" value="1"/>
</dbReference>
<proteinExistence type="predicted"/>
<feature type="domain" description="SnoaL-like" evidence="1">
    <location>
        <begin position="14"/>
        <end position="115"/>
    </location>
</feature>
<protein>
    <recommendedName>
        <fullName evidence="1">SnoaL-like domain-containing protein</fullName>
    </recommendedName>
</protein>
<evidence type="ECO:0000313" key="2">
    <source>
        <dbReference type="EMBL" id="GGN58017.1"/>
    </source>
</evidence>
<dbReference type="InterPro" id="IPR032710">
    <property type="entry name" value="NTF2-like_dom_sf"/>
</dbReference>
<name>A0A918D1Q3_9ACTN</name>
<dbReference type="RefSeq" id="WP_189185626.1">
    <property type="nucleotide sequence ID" value="NZ_BMMM01000003.1"/>
</dbReference>
<dbReference type="InterPro" id="IPR037401">
    <property type="entry name" value="SnoaL-like"/>
</dbReference>
<dbReference type="PANTHER" id="PTHR41252:SF1">
    <property type="entry name" value="BLR2505 PROTEIN"/>
    <property type="match status" value="1"/>
</dbReference>
<dbReference type="EMBL" id="BMMM01000003">
    <property type="protein sequence ID" value="GGN58017.1"/>
    <property type="molecule type" value="Genomic_DNA"/>
</dbReference>
<gene>
    <name evidence="2" type="ORF">GCM10011579_020850</name>
</gene>
<keyword evidence="3" id="KW-1185">Reference proteome</keyword>
<evidence type="ECO:0000313" key="3">
    <source>
        <dbReference type="Proteomes" id="UP000600365"/>
    </source>
</evidence>